<evidence type="ECO:0000256" key="2">
    <source>
        <dbReference type="ARBA" id="ARBA00022679"/>
    </source>
</evidence>
<feature type="binding site" evidence="5">
    <location>
        <position position="162"/>
    </location>
    <ligand>
        <name>S-adenosyl-L-methionine</name>
        <dbReference type="ChEBI" id="CHEBI:59789"/>
    </ligand>
</feature>
<feature type="binding site" evidence="5">
    <location>
        <begin position="112"/>
        <end position="116"/>
    </location>
    <ligand>
        <name>S-adenosyl-L-methionine</name>
        <dbReference type="ChEBI" id="CHEBI:59789"/>
    </ligand>
</feature>
<dbReference type="Gene3D" id="3.40.50.150">
    <property type="entry name" value="Vaccinia Virus protein VP39"/>
    <property type="match status" value="1"/>
</dbReference>
<dbReference type="CDD" id="cd02440">
    <property type="entry name" value="AdoMet_MTases"/>
    <property type="match status" value="1"/>
</dbReference>
<comment type="similarity">
    <text evidence="5">Belongs to the protein N5-glutamine methyltransferase family. PrmC subfamily.</text>
</comment>
<dbReference type="FunFam" id="3.40.50.150:FF:000053">
    <property type="entry name" value="Release factor glutamine methyltransferase"/>
    <property type="match status" value="1"/>
</dbReference>
<dbReference type="InterPro" id="IPR004556">
    <property type="entry name" value="HemK-like"/>
</dbReference>
<evidence type="ECO:0000256" key="3">
    <source>
        <dbReference type="ARBA" id="ARBA00022691"/>
    </source>
</evidence>
<feature type="binding site" evidence="5">
    <location>
        <begin position="177"/>
        <end position="180"/>
    </location>
    <ligand>
        <name>substrate</name>
    </ligand>
</feature>
<dbReference type="EC" id="2.1.1.297" evidence="5"/>
<feature type="domain" description="Release factor glutamine methyltransferase N-terminal" evidence="7">
    <location>
        <begin position="9"/>
        <end position="64"/>
    </location>
</feature>
<dbReference type="Pfam" id="PF17827">
    <property type="entry name" value="PrmC_N"/>
    <property type="match status" value="1"/>
</dbReference>
<dbReference type="GO" id="GO:0003676">
    <property type="term" value="F:nucleic acid binding"/>
    <property type="evidence" value="ECO:0007669"/>
    <property type="project" value="InterPro"/>
</dbReference>
<dbReference type="NCBIfam" id="TIGR03534">
    <property type="entry name" value="RF_mod_PrmC"/>
    <property type="match status" value="1"/>
</dbReference>
<dbReference type="InterPro" id="IPR007848">
    <property type="entry name" value="Small_mtfrase_dom"/>
</dbReference>
<evidence type="ECO:0000256" key="5">
    <source>
        <dbReference type="HAMAP-Rule" id="MF_02126"/>
    </source>
</evidence>
<dbReference type="EMBL" id="JAAGOH010000027">
    <property type="protein sequence ID" value="NDY93071.1"/>
    <property type="molecule type" value="Genomic_DNA"/>
</dbReference>
<dbReference type="GO" id="GO:0032259">
    <property type="term" value="P:methylation"/>
    <property type="evidence" value="ECO:0007669"/>
    <property type="project" value="UniProtKB-KW"/>
</dbReference>
<gene>
    <name evidence="5 8" type="primary">prmC</name>
    <name evidence="8" type="ORF">G3A44_17910</name>
</gene>
<evidence type="ECO:0000256" key="1">
    <source>
        <dbReference type="ARBA" id="ARBA00022603"/>
    </source>
</evidence>
<comment type="catalytic activity">
    <reaction evidence="4 5">
        <text>L-glutaminyl-[peptide chain release factor] + S-adenosyl-L-methionine = N(5)-methyl-L-glutaminyl-[peptide chain release factor] + S-adenosyl-L-homocysteine + H(+)</text>
        <dbReference type="Rhea" id="RHEA:42896"/>
        <dbReference type="Rhea" id="RHEA-COMP:10271"/>
        <dbReference type="Rhea" id="RHEA-COMP:10272"/>
        <dbReference type="ChEBI" id="CHEBI:15378"/>
        <dbReference type="ChEBI" id="CHEBI:30011"/>
        <dbReference type="ChEBI" id="CHEBI:57856"/>
        <dbReference type="ChEBI" id="CHEBI:59789"/>
        <dbReference type="ChEBI" id="CHEBI:61891"/>
        <dbReference type="EC" id="2.1.1.297"/>
    </reaction>
</comment>
<keyword evidence="2 5" id="KW-0808">Transferase</keyword>
<dbReference type="AlphaFoldDB" id="A0A7C9PJX9"/>
<evidence type="ECO:0000259" key="6">
    <source>
        <dbReference type="Pfam" id="PF05175"/>
    </source>
</evidence>
<dbReference type="Proteomes" id="UP000484255">
    <property type="component" value="Unassembled WGS sequence"/>
</dbReference>
<comment type="function">
    <text evidence="5">Methylates the class 1 translation termination release factors RF1/PrfA and RF2/PrfB on the glutamine residue of the universally conserved GGQ motif.</text>
</comment>
<dbReference type="PANTHER" id="PTHR18895:SF74">
    <property type="entry name" value="MTRF1L RELEASE FACTOR GLUTAMINE METHYLTRANSFERASE"/>
    <property type="match status" value="1"/>
</dbReference>
<keyword evidence="9" id="KW-1185">Reference proteome</keyword>
<dbReference type="PROSITE" id="PS00092">
    <property type="entry name" value="N6_MTASE"/>
    <property type="match status" value="1"/>
</dbReference>
<dbReference type="InterPro" id="IPR019874">
    <property type="entry name" value="RF_methyltr_PrmC"/>
</dbReference>
<dbReference type="Pfam" id="PF05175">
    <property type="entry name" value="MTS"/>
    <property type="match status" value="1"/>
</dbReference>
<protein>
    <recommendedName>
        <fullName evidence="5">Release factor glutamine methyltransferase</fullName>
        <shortName evidence="5">RF MTase</shortName>
        <ecNumber evidence="5">2.1.1.297</ecNumber>
    </recommendedName>
    <alternativeName>
        <fullName evidence="5">N5-glutamine methyltransferase PrmC</fullName>
    </alternativeName>
    <alternativeName>
        <fullName evidence="5">Protein-(glutamine-N5) MTase PrmC</fullName>
    </alternativeName>
    <alternativeName>
        <fullName evidence="5">Protein-glutamine N-methyltransferase PrmC</fullName>
    </alternativeName>
</protein>
<comment type="caution">
    <text evidence="8">The sequence shown here is derived from an EMBL/GenBank/DDBJ whole genome shotgun (WGS) entry which is preliminary data.</text>
</comment>
<reference evidence="8 9" key="1">
    <citation type="submission" date="2020-02" db="EMBL/GenBank/DDBJ databases">
        <title>Ideonella bacterium strain TBM-1.</title>
        <authorList>
            <person name="Chen W.-M."/>
        </authorList>
    </citation>
    <scope>NUCLEOTIDE SEQUENCE [LARGE SCALE GENOMIC DNA]</scope>
    <source>
        <strain evidence="8 9">TBM-1</strain>
    </source>
</reference>
<dbReference type="PANTHER" id="PTHR18895">
    <property type="entry name" value="HEMK METHYLTRANSFERASE"/>
    <property type="match status" value="1"/>
</dbReference>
<dbReference type="SUPFAM" id="SSF53335">
    <property type="entry name" value="S-adenosyl-L-methionine-dependent methyltransferases"/>
    <property type="match status" value="1"/>
</dbReference>
<evidence type="ECO:0000313" key="9">
    <source>
        <dbReference type="Proteomes" id="UP000484255"/>
    </source>
</evidence>
<keyword evidence="1 5" id="KW-0489">Methyltransferase</keyword>
<dbReference type="InterPro" id="IPR040758">
    <property type="entry name" value="PrmC_N"/>
</dbReference>
<feature type="domain" description="Methyltransferase small" evidence="6">
    <location>
        <begin position="106"/>
        <end position="189"/>
    </location>
</feature>
<feature type="binding site" evidence="5">
    <location>
        <position position="135"/>
    </location>
    <ligand>
        <name>S-adenosyl-L-methionine</name>
        <dbReference type="ChEBI" id="CHEBI:59789"/>
    </ligand>
</feature>
<dbReference type="InterPro" id="IPR002052">
    <property type="entry name" value="DNA_methylase_N6_adenine_CS"/>
</dbReference>
<sequence length="271" mass="29190">MLREGQERGLPAWECRRLLEHTSGRTRAWLVAHDQEPLPAEQAGRTRQALARLQAGEPLAYVVGEQEFHGLTLQVSPAVLVPRPDTETLVDWALALLPADAEGSALPVLDLGTGSGAVALALKASRPQRQVCASDLSPAALAVAQGNGQRLGLTVDWRQGAWWQPWHGERFELVVSNPPYIAADDPHLAALHHEPRLALTPEGDGLDGVRALAAGAVSHLTPGGWLLLEHGWDQHEAVAALLVAHGLEEVQSRQDLGGRWRCTGGRRPARA</sequence>
<name>A0A7C9PJX9_9BURK</name>
<proteinExistence type="inferred from homology"/>
<accession>A0A7C9PJX9</accession>
<organism evidence="8 9">
    <name type="scientific">Ideonella livida</name>
    <dbReference type="NCBI Taxonomy" id="2707176"/>
    <lineage>
        <taxon>Bacteria</taxon>
        <taxon>Pseudomonadati</taxon>
        <taxon>Pseudomonadota</taxon>
        <taxon>Betaproteobacteria</taxon>
        <taxon>Burkholderiales</taxon>
        <taxon>Sphaerotilaceae</taxon>
        <taxon>Ideonella</taxon>
    </lineage>
</organism>
<dbReference type="GO" id="GO:0102559">
    <property type="term" value="F:peptide chain release factor N(5)-glutamine methyltransferase activity"/>
    <property type="evidence" value="ECO:0007669"/>
    <property type="project" value="UniProtKB-EC"/>
</dbReference>
<evidence type="ECO:0000259" key="7">
    <source>
        <dbReference type="Pfam" id="PF17827"/>
    </source>
</evidence>
<feature type="binding site" evidence="5">
    <location>
        <position position="177"/>
    </location>
    <ligand>
        <name>S-adenosyl-L-methionine</name>
        <dbReference type="ChEBI" id="CHEBI:59789"/>
    </ligand>
</feature>
<dbReference type="InterPro" id="IPR050320">
    <property type="entry name" value="N5-glutamine_MTase"/>
</dbReference>
<dbReference type="HAMAP" id="MF_02126">
    <property type="entry name" value="RF_methyltr_PrmC"/>
    <property type="match status" value="1"/>
</dbReference>
<evidence type="ECO:0000256" key="4">
    <source>
        <dbReference type="ARBA" id="ARBA00048391"/>
    </source>
</evidence>
<keyword evidence="3 5" id="KW-0949">S-adenosyl-L-methionine</keyword>
<evidence type="ECO:0000313" key="8">
    <source>
        <dbReference type="EMBL" id="NDY93071.1"/>
    </source>
</evidence>
<dbReference type="Gene3D" id="1.10.8.10">
    <property type="entry name" value="DNA helicase RuvA subunit, C-terminal domain"/>
    <property type="match status" value="1"/>
</dbReference>
<dbReference type="NCBIfam" id="TIGR00536">
    <property type="entry name" value="hemK_fam"/>
    <property type="match status" value="1"/>
</dbReference>
<dbReference type="InterPro" id="IPR029063">
    <property type="entry name" value="SAM-dependent_MTases_sf"/>
</dbReference>